<feature type="chain" id="PRO_5041928132" description="AB hydrolase-1 domain-containing protein" evidence="2">
    <location>
        <begin position="21"/>
        <end position="888"/>
    </location>
</feature>
<evidence type="ECO:0000313" key="4">
    <source>
        <dbReference type="EMBL" id="KAI7737937.1"/>
    </source>
</evidence>
<feature type="domain" description="AB hydrolase-1" evidence="3">
    <location>
        <begin position="66"/>
        <end position="329"/>
    </location>
</feature>
<evidence type="ECO:0000256" key="1">
    <source>
        <dbReference type="SAM" id="MobiDB-lite"/>
    </source>
</evidence>
<feature type="domain" description="AB hydrolase-1" evidence="3">
    <location>
        <begin position="609"/>
        <end position="872"/>
    </location>
</feature>
<feature type="region of interest" description="Disordered" evidence="1">
    <location>
        <begin position="358"/>
        <end position="377"/>
    </location>
</feature>
<evidence type="ECO:0000256" key="2">
    <source>
        <dbReference type="SAM" id="SignalP"/>
    </source>
</evidence>
<dbReference type="EMBL" id="JAMZMK010008920">
    <property type="protein sequence ID" value="KAI7737937.1"/>
    <property type="molecule type" value="Genomic_DNA"/>
</dbReference>
<organism evidence="4 5">
    <name type="scientific">Ambrosia artemisiifolia</name>
    <name type="common">Common ragweed</name>
    <dbReference type="NCBI Taxonomy" id="4212"/>
    <lineage>
        <taxon>Eukaryota</taxon>
        <taxon>Viridiplantae</taxon>
        <taxon>Streptophyta</taxon>
        <taxon>Embryophyta</taxon>
        <taxon>Tracheophyta</taxon>
        <taxon>Spermatophyta</taxon>
        <taxon>Magnoliopsida</taxon>
        <taxon>eudicotyledons</taxon>
        <taxon>Gunneridae</taxon>
        <taxon>Pentapetalae</taxon>
        <taxon>asterids</taxon>
        <taxon>campanulids</taxon>
        <taxon>Asterales</taxon>
        <taxon>Asteraceae</taxon>
        <taxon>Asteroideae</taxon>
        <taxon>Heliantheae alliance</taxon>
        <taxon>Heliantheae</taxon>
        <taxon>Ambrosia</taxon>
    </lineage>
</organism>
<dbReference type="Gene3D" id="3.40.50.1820">
    <property type="entry name" value="alpha/beta hydrolase"/>
    <property type="match status" value="3"/>
</dbReference>
<evidence type="ECO:0000259" key="3">
    <source>
        <dbReference type="Pfam" id="PF12697"/>
    </source>
</evidence>
<dbReference type="PANTHER" id="PTHR45763:SF70">
    <property type="entry name" value="ALPHA_BETA HYDROLASE-1"/>
    <property type="match status" value="1"/>
</dbReference>
<gene>
    <name evidence="4" type="ORF">M8C21_015130</name>
</gene>
<dbReference type="GO" id="GO:0016787">
    <property type="term" value="F:hydrolase activity"/>
    <property type="evidence" value="ECO:0007669"/>
    <property type="project" value="UniProtKB-ARBA"/>
</dbReference>
<sequence length="888" mass="100605">MGIFFLLVFFTGFLAWAYQAACPPAPKKVGPPDGLPITTPRIKLRDGRYLSYKEYGVPKESAKYKIIYVHGFDSVKHFAVIATKASPALIEDLGIYIVSFDRPGYGESDPDPKRTLKSLALDTEELADQLELGSKFYVVGFSMSGQLIWSYLNYIPHRLAGATLIAPVVNYWWPRLPSNLSQQAFSNQFLQDQWSLRVAHHSPSLTYWWNTQKWFPSLTFIANSPDILSRQDKELVPIFTAGRAGVEEQARQQGEYESLHRDLNIGFGTWEFDPTEIENPFPENEGSVHIWQGDEDIIVPVTLQRYIAQQLPWIHYHELTGAGHIFPYADGISDAILKALLLGQTTTTMATEVKKKISASSARSHTRHSKSKSSSTFSSGATLIAPVVNYWWPCLPSNLSQQAFSKQFLQDQWSLRVAHHSPSLTYWWHTQKWFPSLTVIAHSPDILSRQDKELVPIFTAGRAGVEEQVRQQGEYESLHRDLNIGFGTWEFDPTEIENPFLENEGSVHIWQGDEDIIVPVTLQRYIAQQLPWINYHELMGAGHMFPYADGNSDAILKALLLGQTCPPAPKKVGPPNGLPITTPRIKLRDGRYLSYKEYGVPKESAKYKIIFVHGFDSVKHYAVIATSASPTLVEDLGIYIVSFDRPGYGESDPDPKQTSKSLALDTEELADQLELGSKFYVVGYSMGGKAIWSYLKYIPHRLAGAALLAPVVNYWWPNLPSNLSQQAFSKLFLQDQWSIRVAHYFPSLTYWWNTQKWFPSLTIIAHNPDILSRQDRELVPIFTARRAGTQEQVRQQGEYESLHRDLNIGFGTWEFDPTELENPFPENEGSVHIWQGDEDIIVDATLQRYIAQQLPWIHYHQVAGAGHMFPYADGNTDAILKALLLGQS</sequence>
<feature type="signal peptide" evidence="2">
    <location>
        <begin position="1"/>
        <end position="20"/>
    </location>
</feature>
<proteinExistence type="predicted"/>
<evidence type="ECO:0000313" key="5">
    <source>
        <dbReference type="Proteomes" id="UP001206925"/>
    </source>
</evidence>
<dbReference type="SUPFAM" id="SSF53474">
    <property type="entry name" value="alpha/beta-Hydrolases"/>
    <property type="match status" value="3"/>
</dbReference>
<accession>A0AAD5GD70</accession>
<dbReference type="PANTHER" id="PTHR45763">
    <property type="entry name" value="HYDROLASE, ALPHA/BETA FOLD FAMILY PROTEIN, EXPRESSED-RELATED"/>
    <property type="match status" value="1"/>
</dbReference>
<keyword evidence="5" id="KW-1185">Reference proteome</keyword>
<dbReference type="FunFam" id="3.40.50.1820:FF:000270">
    <property type="entry name" value="Alpha/beta-Hydrolases superfamily protein"/>
    <property type="match status" value="2"/>
</dbReference>
<name>A0AAD5GD70_AMBAR</name>
<dbReference type="InterPro" id="IPR029058">
    <property type="entry name" value="AB_hydrolase_fold"/>
</dbReference>
<dbReference type="InterPro" id="IPR000073">
    <property type="entry name" value="AB_hydrolase_1"/>
</dbReference>
<dbReference type="Proteomes" id="UP001206925">
    <property type="component" value="Unassembled WGS sequence"/>
</dbReference>
<dbReference type="Pfam" id="PF12697">
    <property type="entry name" value="Abhydrolase_6"/>
    <property type="match status" value="2"/>
</dbReference>
<reference evidence="4" key="1">
    <citation type="submission" date="2022-06" db="EMBL/GenBank/DDBJ databases">
        <title>Uncovering the hologenomic basis of an extraordinary plant invasion.</title>
        <authorList>
            <person name="Bieker V.C."/>
            <person name="Martin M.D."/>
            <person name="Gilbert T."/>
            <person name="Hodgins K."/>
            <person name="Battlay P."/>
            <person name="Petersen B."/>
            <person name="Wilson J."/>
        </authorList>
    </citation>
    <scope>NUCLEOTIDE SEQUENCE</scope>
    <source>
        <strain evidence="4">AA19_3_7</strain>
        <tissue evidence="4">Leaf</tissue>
    </source>
</reference>
<keyword evidence="2" id="KW-0732">Signal</keyword>
<dbReference type="AlphaFoldDB" id="A0AAD5GD70"/>
<protein>
    <recommendedName>
        <fullName evidence="3">AB hydrolase-1 domain-containing protein</fullName>
    </recommendedName>
</protein>
<comment type="caution">
    <text evidence="4">The sequence shown here is derived from an EMBL/GenBank/DDBJ whole genome shotgun (WGS) entry which is preliminary data.</text>
</comment>